<organism evidence="1 2">
    <name type="scientific">Citrobacter youngae ATCC 29220</name>
    <dbReference type="NCBI Taxonomy" id="500640"/>
    <lineage>
        <taxon>Bacteria</taxon>
        <taxon>Pseudomonadati</taxon>
        <taxon>Pseudomonadota</taxon>
        <taxon>Gammaproteobacteria</taxon>
        <taxon>Enterobacterales</taxon>
        <taxon>Enterobacteriaceae</taxon>
        <taxon>Citrobacter</taxon>
        <taxon>Citrobacter freundii complex</taxon>
    </lineage>
</organism>
<protein>
    <submittedName>
        <fullName evidence="1">Uncharacterized protein</fullName>
    </submittedName>
</protein>
<dbReference type="EMBL" id="ABWL02000002">
    <property type="protein sequence ID" value="EFE10135.1"/>
    <property type="molecule type" value="Genomic_DNA"/>
</dbReference>
<reference evidence="1 2" key="1">
    <citation type="submission" date="2010-02" db="EMBL/GenBank/DDBJ databases">
        <authorList>
            <person name="Weinstock G."/>
            <person name="Sodergren E."/>
            <person name="Clifton S."/>
            <person name="Fulton L."/>
            <person name="Fulton B."/>
            <person name="Courtney L."/>
            <person name="Fronick C."/>
            <person name="Harrison M."/>
            <person name="Strong C."/>
            <person name="Farmer C."/>
            <person name="Delahaunty K."/>
            <person name="Markovic C."/>
            <person name="Hall O."/>
            <person name="Minx P."/>
            <person name="Tomlinson C."/>
            <person name="Mitreva M."/>
            <person name="Nelson J."/>
            <person name="Hou S."/>
            <person name="Wollam A."/>
            <person name="Pepin K.H."/>
            <person name="Johnson M."/>
            <person name="Bhonagiri V."/>
            <person name="Zhang X."/>
            <person name="Suruliraj S."/>
            <person name="Warren W."/>
            <person name="Chinwalla A."/>
            <person name="Mardis E.R."/>
            <person name="Wilson R.K."/>
        </authorList>
    </citation>
    <scope>NUCLEOTIDE SEQUENCE [LARGE SCALE GENOMIC DNA]</scope>
    <source>
        <strain evidence="1 2">ATCC 29220</strain>
    </source>
</reference>
<gene>
    <name evidence="1" type="ORF">CIT292_06303</name>
</gene>
<evidence type="ECO:0000313" key="1">
    <source>
        <dbReference type="EMBL" id="EFE10135.1"/>
    </source>
</evidence>
<evidence type="ECO:0000313" key="2">
    <source>
        <dbReference type="Proteomes" id="UP000003880"/>
    </source>
</evidence>
<accession>D4B7K5</accession>
<sequence>MNAGWRRKALSGPRINPIKKPRQSGVFFNFQAITRERSRCESASA</sequence>
<dbReference type="HOGENOM" id="CLU_3197840_0_0_6"/>
<comment type="caution">
    <text evidence="1">The sequence shown here is derived from an EMBL/GenBank/DDBJ whole genome shotgun (WGS) entry which is preliminary data.</text>
</comment>
<proteinExistence type="predicted"/>
<dbReference type="AlphaFoldDB" id="D4B7K5"/>
<name>D4B7K5_9ENTR</name>
<dbReference type="Proteomes" id="UP000003880">
    <property type="component" value="Unassembled WGS sequence"/>
</dbReference>